<accession>A0A0J0ZTQ7</accession>
<protein>
    <submittedName>
        <fullName evidence="2">Uncharacterized protein</fullName>
    </submittedName>
</protein>
<reference evidence="2 3" key="1">
    <citation type="submission" date="2014-07" db="EMBL/GenBank/DDBJ databases">
        <authorList>
            <person name="Harkins D.M."/>
            <person name="Lesho E."/>
            <person name="Waterman P.E."/>
            <person name="Chan A."/>
            <person name="Fouts D.E."/>
        </authorList>
    </citation>
    <scope>NUCLEOTIDE SEQUENCE [LARGE SCALE GENOMIC DNA]</scope>
    <source>
        <strain evidence="2 3">MRSN 3527</strain>
    </source>
</reference>
<dbReference type="EMBL" id="JPHZ01000030">
    <property type="protein sequence ID" value="KLT85390.1"/>
    <property type="molecule type" value="Genomic_DNA"/>
</dbReference>
<organism evidence="2 3">
    <name type="scientific">Acinetobacter baumannii MRSN 3527</name>
    <dbReference type="NCBI Taxonomy" id="1409923"/>
    <lineage>
        <taxon>Bacteria</taxon>
        <taxon>Pseudomonadati</taxon>
        <taxon>Pseudomonadota</taxon>
        <taxon>Gammaproteobacteria</taxon>
        <taxon>Moraxellales</taxon>
        <taxon>Moraxellaceae</taxon>
        <taxon>Acinetobacter</taxon>
        <taxon>Acinetobacter calcoaceticus/baumannii complex</taxon>
    </lineage>
</organism>
<dbReference type="AlphaFoldDB" id="A0A0J0ZTQ7"/>
<gene>
    <name evidence="2" type="ORF">T630_3419</name>
</gene>
<evidence type="ECO:0000313" key="2">
    <source>
        <dbReference type="EMBL" id="KLT85390.1"/>
    </source>
</evidence>
<evidence type="ECO:0000256" key="1">
    <source>
        <dbReference type="SAM" id="MobiDB-lite"/>
    </source>
</evidence>
<sequence>MCQKTYRKMTSPIRLKQNSGIKKKTEGQDTSINDLALDNPFSE</sequence>
<comment type="caution">
    <text evidence="2">The sequence shown here is derived from an EMBL/GenBank/DDBJ whole genome shotgun (WGS) entry which is preliminary data.</text>
</comment>
<evidence type="ECO:0000313" key="3">
    <source>
        <dbReference type="Proteomes" id="UP000036122"/>
    </source>
</evidence>
<name>A0A0J0ZTQ7_ACIBA</name>
<feature type="region of interest" description="Disordered" evidence="1">
    <location>
        <begin position="1"/>
        <end position="43"/>
    </location>
</feature>
<dbReference type="Proteomes" id="UP000036122">
    <property type="component" value="Unassembled WGS sequence"/>
</dbReference>
<dbReference type="PATRIC" id="fig|1409923.3.peg.1058"/>
<proteinExistence type="predicted"/>